<dbReference type="InterPro" id="IPR058625">
    <property type="entry name" value="MdtA-like_BSH"/>
</dbReference>
<dbReference type="AlphaFoldDB" id="A0A951U8S7"/>
<organism evidence="6 7">
    <name type="scientific">Symplocastrum torsivum CPER-KK1</name>
    <dbReference type="NCBI Taxonomy" id="450513"/>
    <lineage>
        <taxon>Bacteria</taxon>
        <taxon>Bacillati</taxon>
        <taxon>Cyanobacteriota</taxon>
        <taxon>Cyanophyceae</taxon>
        <taxon>Oscillatoriophycideae</taxon>
        <taxon>Oscillatoriales</taxon>
        <taxon>Microcoleaceae</taxon>
        <taxon>Symplocastrum</taxon>
    </lineage>
</organism>
<dbReference type="GO" id="GO:1990281">
    <property type="term" value="C:efflux pump complex"/>
    <property type="evidence" value="ECO:0007669"/>
    <property type="project" value="TreeGrafter"/>
</dbReference>
<dbReference type="Gene3D" id="1.10.287.470">
    <property type="entry name" value="Helix hairpin bin"/>
    <property type="match status" value="1"/>
</dbReference>
<keyword evidence="2" id="KW-0175">Coiled coil</keyword>
<feature type="coiled-coil region" evidence="2">
    <location>
        <begin position="117"/>
        <end position="217"/>
    </location>
</feature>
<dbReference type="EMBL" id="JAHHIF010000009">
    <property type="protein sequence ID" value="MBW4544573.1"/>
    <property type="molecule type" value="Genomic_DNA"/>
</dbReference>
<feature type="domain" description="Multidrug resistance protein MdtA-like barrel-sandwich hybrid" evidence="3">
    <location>
        <begin position="70"/>
        <end position="252"/>
    </location>
</feature>
<dbReference type="Proteomes" id="UP000753908">
    <property type="component" value="Unassembled WGS sequence"/>
</dbReference>
<dbReference type="Pfam" id="PF25917">
    <property type="entry name" value="BSH_RND"/>
    <property type="match status" value="1"/>
</dbReference>
<evidence type="ECO:0000313" key="6">
    <source>
        <dbReference type="EMBL" id="MBW4544573.1"/>
    </source>
</evidence>
<feature type="domain" description="YknX-like C-terminal permuted SH3-like" evidence="5">
    <location>
        <begin position="338"/>
        <end position="409"/>
    </location>
</feature>
<evidence type="ECO:0000256" key="1">
    <source>
        <dbReference type="ARBA" id="ARBA00009477"/>
    </source>
</evidence>
<evidence type="ECO:0000259" key="3">
    <source>
        <dbReference type="Pfam" id="PF25917"/>
    </source>
</evidence>
<dbReference type="PROSITE" id="PS51257">
    <property type="entry name" value="PROKAR_LIPOPROTEIN"/>
    <property type="match status" value="1"/>
</dbReference>
<dbReference type="Pfam" id="PF25989">
    <property type="entry name" value="YknX_C"/>
    <property type="match status" value="1"/>
</dbReference>
<name>A0A951U8S7_9CYAN</name>
<accession>A0A951U8S7</accession>
<proteinExistence type="inferred from homology"/>
<sequence length="413" mass="43261">MAKLGASLSGKSLGIVLLLLFLTGACSRGEAPPGAAGGAPPGVPVKLQEVETGTIEESTEIVGSLEADRSVILRPVIEGRVTQIFVSEGSRVAAGAPVVQLKPDKGQAEVTGAIANVNAQRAALNNAQAQISAAEAERVSAEADLQLQNDQFQRISTLVAQGAIARQQLDQVRRDRDAARADLNAATERVRAARATLDQENSALQQTQAQANLAGEELQDTRVAAPIAGVVGDVTVKLGDFVNTSSTLTTIIQNQSLSLNITIPVERASQLRVGLPVQLTGPKDEATIGTGRISFVSPQVNSQSQAILAKATFPNPEGNLRDGQLVRSRVIWNRSPGVSIPTTAISRVAGQTFVFVAQQPQGESKLIARQKPVKLGEIQGNNYQVIEGLQAGEKIIVSGILNLSDGAPIIPQS</sequence>
<dbReference type="InterPro" id="IPR006143">
    <property type="entry name" value="RND_pump_MFP"/>
</dbReference>
<gene>
    <name evidence="6" type="ORF">KME25_09030</name>
</gene>
<evidence type="ECO:0000313" key="7">
    <source>
        <dbReference type="Proteomes" id="UP000753908"/>
    </source>
</evidence>
<dbReference type="NCBIfam" id="TIGR01730">
    <property type="entry name" value="RND_mfp"/>
    <property type="match status" value="1"/>
</dbReference>
<dbReference type="Gene3D" id="2.40.420.20">
    <property type="match status" value="1"/>
</dbReference>
<dbReference type="Gene3D" id="2.40.30.170">
    <property type="match status" value="1"/>
</dbReference>
<dbReference type="InterPro" id="IPR058637">
    <property type="entry name" value="YknX-like_C"/>
</dbReference>
<comment type="caution">
    <text evidence="6">The sequence shown here is derived from an EMBL/GenBank/DDBJ whole genome shotgun (WGS) entry which is preliminary data.</text>
</comment>
<dbReference type="GO" id="GO:0015562">
    <property type="term" value="F:efflux transmembrane transporter activity"/>
    <property type="evidence" value="ECO:0007669"/>
    <property type="project" value="TreeGrafter"/>
</dbReference>
<dbReference type="Pfam" id="PF25954">
    <property type="entry name" value="Beta-barrel_RND_2"/>
    <property type="match status" value="1"/>
</dbReference>
<evidence type="ECO:0000259" key="4">
    <source>
        <dbReference type="Pfam" id="PF25954"/>
    </source>
</evidence>
<reference evidence="6" key="1">
    <citation type="submission" date="2021-05" db="EMBL/GenBank/DDBJ databases">
        <authorList>
            <person name="Pietrasiak N."/>
            <person name="Ward R."/>
            <person name="Stajich J.E."/>
            <person name="Kurbessoian T."/>
        </authorList>
    </citation>
    <scope>NUCLEOTIDE SEQUENCE</scope>
    <source>
        <strain evidence="6">CPER-KK1</strain>
    </source>
</reference>
<dbReference type="FunFam" id="2.40.420.20:FF:000007">
    <property type="entry name" value="HAE1 family efflux pump MFP component"/>
    <property type="match status" value="1"/>
</dbReference>
<dbReference type="PANTHER" id="PTHR30469:SF39">
    <property type="entry name" value="SLL0180 PROTEIN"/>
    <property type="match status" value="1"/>
</dbReference>
<dbReference type="PANTHER" id="PTHR30469">
    <property type="entry name" value="MULTIDRUG RESISTANCE PROTEIN MDTA"/>
    <property type="match status" value="1"/>
</dbReference>
<evidence type="ECO:0000256" key="2">
    <source>
        <dbReference type="SAM" id="Coils"/>
    </source>
</evidence>
<dbReference type="SUPFAM" id="SSF111369">
    <property type="entry name" value="HlyD-like secretion proteins"/>
    <property type="match status" value="2"/>
</dbReference>
<comment type="similarity">
    <text evidence="1">Belongs to the membrane fusion protein (MFP) (TC 8.A.1) family.</text>
</comment>
<reference evidence="6" key="2">
    <citation type="journal article" date="2022" name="Microbiol. Resour. Announc.">
        <title>Metagenome Sequencing to Explore Phylogenomics of Terrestrial Cyanobacteria.</title>
        <authorList>
            <person name="Ward R.D."/>
            <person name="Stajich J.E."/>
            <person name="Johansen J.R."/>
            <person name="Huntemann M."/>
            <person name="Clum A."/>
            <person name="Foster B."/>
            <person name="Foster B."/>
            <person name="Roux S."/>
            <person name="Palaniappan K."/>
            <person name="Varghese N."/>
            <person name="Mukherjee S."/>
            <person name="Reddy T.B.K."/>
            <person name="Daum C."/>
            <person name="Copeland A."/>
            <person name="Chen I.A."/>
            <person name="Ivanova N.N."/>
            <person name="Kyrpides N.C."/>
            <person name="Shapiro N."/>
            <person name="Eloe-Fadrosh E.A."/>
            <person name="Pietrasiak N."/>
        </authorList>
    </citation>
    <scope>NUCLEOTIDE SEQUENCE</scope>
    <source>
        <strain evidence="6">CPER-KK1</strain>
    </source>
</reference>
<evidence type="ECO:0000259" key="5">
    <source>
        <dbReference type="Pfam" id="PF25989"/>
    </source>
</evidence>
<protein>
    <submittedName>
        <fullName evidence="6">Efflux RND transporter periplasmic adaptor subunit</fullName>
    </submittedName>
</protein>
<feature type="domain" description="CusB-like beta-barrel" evidence="4">
    <location>
        <begin position="259"/>
        <end position="329"/>
    </location>
</feature>
<dbReference type="InterPro" id="IPR058792">
    <property type="entry name" value="Beta-barrel_RND_2"/>
</dbReference>